<name>A0A0F9JTI3_9ZZZZ</name>
<feature type="non-terminal residue" evidence="1">
    <location>
        <position position="100"/>
    </location>
</feature>
<dbReference type="EMBL" id="LAZR01016988">
    <property type="protein sequence ID" value="KKM02243.1"/>
    <property type="molecule type" value="Genomic_DNA"/>
</dbReference>
<protein>
    <submittedName>
        <fullName evidence="1">Uncharacterized protein</fullName>
    </submittedName>
</protein>
<proteinExistence type="predicted"/>
<sequence length="100" mass="11761">MIFKVRPGRYTVPNFGHLDTRNEVSDERYLELYENPAFPWIEPTDQKNTLAFLKKQKMSVKRISNLILKAKSPEEIEMLMKLNDSRTLKNLAETRLAAFM</sequence>
<reference evidence="1" key="1">
    <citation type="journal article" date="2015" name="Nature">
        <title>Complex archaea that bridge the gap between prokaryotes and eukaryotes.</title>
        <authorList>
            <person name="Spang A."/>
            <person name="Saw J.H."/>
            <person name="Jorgensen S.L."/>
            <person name="Zaremba-Niedzwiedzka K."/>
            <person name="Martijn J."/>
            <person name="Lind A.E."/>
            <person name="van Eijk R."/>
            <person name="Schleper C."/>
            <person name="Guy L."/>
            <person name="Ettema T.J."/>
        </authorList>
    </citation>
    <scope>NUCLEOTIDE SEQUENCE</scope>
</reference>
<gene>
    <name evidence="1" type="ORF">LCGC14_1786420</name>
</gene>
<dbReference type="AlphaFoldDB" id="A0A0F9JTI3"/>
<evidence type="ECO:0000313" key="1">
    <source>
        <dbReference type="EMBL" id="KKM02243.1"/>
    </source>
</evidence>
<comment type="caution">
    <text evidence="1">The sequence shown here is derived from an EMBL/GenBank/DDBJ whole genome shotgun (WGS) entry which is preliminary data.</text>
</comment>
<organism evidence="1">
    <name type="scientific">marine sediment metagenome</name>
    <dbReference type="NCBI Taxonomy" id="412755"/>
    <lineage>
        <taxon>unclassified sequences</taxon>
        <taxon>metagenomes</taxon>
        <taxon>ecological metagenomes</taxon>
    </lineage>
</organism>
<accession>A0A0F9JTI3</accession>